<dbReference type="FunFam" id="1.10.565.10:FF:000011">
    <property type="entry name" value="Nuclear receptor subfamily 5, group A, member 2"/>
    <property type="match status" value="1"/>
</dbReference>
<comment type="similarity">
    <text evidence="2">Belongs to the nuclear hormone receptor family. NR5 subfamily.</text>
</comment>
<gene>
    <name evidence="16" type="ORF">BaRGS_00021331</name>
</gene>
<feature type="compositionally biased region" description="Gly residues" evidence="13">
    <location>
        <begin position="220"/>
        <end position="233"/>
    </location>
</feature>
<evidence type="ECO:0000256" key="1">
    <source>
        <dbReference type="ARBA" id="ARBA00004123"/>
    </source>
</evidence>
<feature type="domain" description="NR LBD" evidence="15">
    <location>
        <begin position="298"/>
        <end position="521"/>
    </location>
</feature>
<evidence type="ECO:0000313" key="17">
    <source>
        <dbReference type="Proteomes" id="UP001519460"/>
    </source>
</evidence>
<evidence type="ECO:0000256" key="8">
    <source>
        <dbReference type="ARBA" id="ARBA00023163"/>
    </source>
</evidence>
<keyword evidence="5 12" id="KW-0862">Zinc</keyword>
<dbReference type="InterPro" id="IPR001628">
    <property type="entry name" value="Znf_hrmn_rcpt"/>
</dbReference>
<dbReference type="Pfam" id="PF00105">
    <property type="entry name" value="zf-C4"/>
    <property type="match status" value="1"/>
</dbReference>
<evidence type="ECO:0000256" key="11">
    <source>
        <dbReference type="PIRSR" id="PIRSR002530-1"/>
    </source>
</evidence>
<dbReference type="PIRSF" id="PIRSF002530">
    <property type="entry name" value="Nuc_orph_FTZ-F1"/>
    <property type="match status" value="1"/>
</dbReference>
<dbReference type="InterPro" id="IPR001723">
    <property type="entry name" value="Nuclear_hrmn_rcpt"/>
</dbReference>
<evidence type="ECO:0000313" key="16">
    <source>
        <dbReference type="EMBL" id="KAK7487369.1"/>
    </source>
</evidence>
<keyword evidence="7 12" id="KW-0238">DNA-binding</keyword>
<comment type="subcellular location">
    <subcellularLocation>
        <location evidence="1 12">Nucleus</location>
    </subcellularLocation>
</comment>
<keyword evidence="4 12" id="KW-0863">Zinc-finger</keyword>
<dbReference type="SMART" id="SM00399">
    <property type="entry name" value="ZnF_C4"/>
    <property type="match status" value="1"/>
</dbReference>
<organism evidence="16 17">
    <name type="scientific">Batillaria attramentaria</name>
    <dbReference type="NCBI Taxonomy" id="370345"/>
    <lineage>
        <taxon>Eukaryota</taxon>
        <taxon>Metazoa</taxon>
        <taxon>Spiralia</taxon>
        <taxon>Lophotrochozoa</taxon>
        <taxon>Mollusca</taxon>
        <taxon>Gastropoda</taxon>
        <taxon>Caenogastropoda</taxon>
        <taxon>Sorbeoconcha</taxon>
        <taxon>Cerithioidea</taxon>
        <taxon>Batillariidae</taxon>
        <taxon>Batillaria</taxon>
    </lineage>
</organism>
<keyword evidence="9 12" id="KW-0675">Receptor</keyword>
<dbReference type="SUPFAM" id="SSF57716">
    <property type="entry name" value="Glucocorticoid receptor-like (DNA-binding domain)"/>
    <property type="match status" value="1"/>
</dbReference>
<accession>A0ABD0KJK9</accession>
<dbReference type="PANTHER" id="PTHR24086:SF15">
    <property type="entry name" value="NUCLEAR HORMONE RECEPTOR FTZ-F1"/>
    <property type="match status" value="1"/>
</dbReference>
<dbReference type="EMBL" id="JACVVK020000165">
    <property type="protein sequence ID" value="KAK7487369.1"/>
    <property type="molecule type" value="Genomic_DNA"/>
</dbReference>
<keyword evidence="8 12" id="KW-0804">Transcription</keyword>
<dbReference type="PANTHER" id="PTHR24086">
    <property type="entry name" value="NUCLEAR RECEPTOR SUBFAMILY 5 GROUP A"/>
    <property type="match status" value="1"/>
</dbReference>
<dbReference type="InterPro" id="IPR013088">
    <property type="entry name" value="Znf_NHR/GATA"/>
</dbReference>
<dbReference type="GO" id="GO:0003677">
    <property type="term" value="F:DNA binding"/>
    <property type="evidence" value="ECO:0007669"/>
    <property type="project" value="UniProtKB-KW"/>
</dbReference>
<comment type="caution">
    <text evidence="16">The sequence shown here is derived from an EMBL/GenBank/DDBJ whole genome shotgun (WGS) entry which is preliminary data.</text>
</comment>
<dbReference type="GO" id="GO:0008270">
    <property type="term" value="F:zinc ion binding"/>
    <property type="evidence" value="ECO:0007669"/>
    <property type="project" value="UniProtKB-KW"/>
</dbReference>
<dbReference type="Proteomes" id="UP001519460">
    <property type="component" value="Unassembled WGS sequence"/>
</dbReference>
<dbReference type="PROSITE" id="PS00031">
    <property type="entry name" value="NUCLEAR_REC_DBD_1"/>
    <property type="match status" value="1"/>
</dbReference>
<evidence type="ECO:0000256" key="9">
    <source>
        <dbReference type="ARBA" id="ARBA00023170"/>
    </source>
</evidence>
<evidence type="ECO:0000256" key="4">
    <source>
        <dbReference type="ARBA" id="ARBA00022771"/>
    </source>
</evidence>
<dbReference type="FunFam" id="3.30.50.10:FF:000006">
    <property type="entry name" value="Nuclear receptor subfamily 5 group A member"/>
    <property type="match status" value="1"/>
</dbReference>
<proteinExistence type="inferred from homology"/>
<feature type="domain" description="Nuclear receptor" evidence="14">
    <location>
        <begin position="26"/>
        <end position="101"/>
    </location>
</feature>
<evidence type="ECO:0000256" key="13">
    <source>
        <dbReference type="SAM" id="MobiDB-lite"/>
    </source>
</evidence>
<dbReference type="InterPro" id="IPR035500">
    <property type="entry name" value="NHR-like_dom_sf"/>
</dbReference>
<dbReference type="AlphaFoldDB" id="A0ABD0KJK9"/>
<dbReference type="Pfam" id="PF00104">
    <property type="entry name" value="Hormone_recep"/>
    <property type="match status" value="1"/>
</dbReference>
<dbReference type="GO" id="GO:0006355">
    <property type="term" value="P:regulation of DNA-templated transcription"/>
    <property type="evidence" value="ECO:0007669"/>
    <property type="project" value="UniProtKB-ARBA"/>
</dbReference>
<dbReference type="CDD" id="cd07167">
    <property type="entry name" value="NR_DBD_Lrh-1_like"/>
    <property type="match status" value="1"/>
</dbReference>
<dbReference type="InterPro" id="IPR016355">
    <property type="entry name" value="NR5-like"/>
</dbReference>
<evidence type="ECO:0000259" key="15">
    <source>
        <dbReference type="PROSITE" id="PS51843"/>
    </source>
</evidence>
<feature type="compositionally biased region" description="Low complexity" evidence="13">
    <location>
        <begin position="257"/>
        <end position="267"/>
    </location>
</feature>
<dbReference type="PRINTS" id="PR00047">
    <property type="entry name" value="STROIDFINGER"/>
</dbReference>
<evidence type="ECO:0000256" key="3">
    <source>
        <dbReference type="ARBA" id="ARBA00022723"/>
    </source>
</evidence>
<evidence type="ECO:0000256" key="12">
    <source>
        <dbReference type="RuleBase" id="RU004334"/>
    </source>
</evidence>
<dbReference type="PROSITE" id="PS51030">
    <property type="entry name" value="NUCLEAR_REC_DBD_2"/>
    <property type="match status" value="1"/>
</dbReference>
<evidence type="ECO:0000256" key="6">
    <source>
        <dbReference type="ARBA" id="ARBA00023015"/>
    </source>
</evidence>
<keyword evidence="6 12" id="KW-0805">Transcription regulation</keyword>
<evidence type="ECO:0000256" key="7">
    <source>
        <dbReference type="ARBA" id="ARBA00023125"/>
    </source>
</evidence>
<dbReference type="GO" id="GO:0005634">
    <property type="term" value="C:nucleus"/>
    <property type="evidence" value="ECO:0007669"/>
    <property type="project" value="UniProtKB-SubCell"/>
</dbReference>
<feature type="binding site" evidence="11">
    <location>
        <position position="502"/>
    </location>
    <ligand>
        <name>a phospholipid derivative</name>
        <dbReference type="ChEBI" id="CHEBI:16247"/>
    </ligand>
</feature>
<dbReference type="SUPFAM" id="SSF48508">
    <property type="entry name" value="Nuclear receptor ligand-binding domain"/>
    <property type="match status" value="1"/>
</dbReference>
<evidence type="ECO:0000256" key="5">
    <source>
        <dbReference type="ARBA" id="ARBA00022833"/>
    </source>
</evidence>
<keyword evidence="10 12" id="KW-0539">Nucleus</keyword>
<evidence type="ECO:0000256" key="10">
    <source>
        <dbReference type="ARBA" id="ARBA00023242"/>
    </source>
</evidence>
<evidence type="ECO:0000259" key="14">
    <source>
        <dbReference type="PROSITE" id="PS51030"/>
    </source>
</evidence>
<dbReference type="Gene3D" id="3.30.50.10">
    <property type="entry name" value="Erythroid Transcription Factor GATA-1, subunit A"/>
    <property type="match status" value="1"/>
</dbReference>
<evidence type="ECO:0000256" key="2">
    <source>
        <dbReference type="ARBA" id="ARBA00007536"/>
    </source>
</evidence>
<keyword evidence="3 12" id="KW-0479">Metal-binding</keyword>
<dbReference type="SMART" id="SM00430">
    <property type="entry name" value="HOLI"/>
    <property type="match status" value="1"/>
</dbReference>
<keyword evidence="17" id="KW-1185">Reference proteome</keyword>
<feature type="region of interest" description="Disordered" evidence="13">
    <location>
        <begin position="215"/>
        <end position="275"/>
    </location>
</feature>
<name>A0ABD0KJK9_9CAEN</name>
<dbReference type="Gene3D" id="1.10.565.10">
    <property type="entry name" value="Retinoid X Receptor"/>
    <property type="match status" value="1"/>
</dbReference>
<dbReference type="InterPro" id="IPR000536">
    <property type="entry name" value="Nucl_hrmn_rcpt_lig-bd"/>
</dbReference>
<sequence>MDVADEAASSPNSETQYPPDVKPGFDELCPVCGDKVSGYHYGLLTCESCKGFFKRTVQNKKVYSCVDSRSCHIDKSQRKRCPYCRFQKCLNVGMKLEAVRQDRMRGGRNKFGPMYKRDRALKQQAFRQQQRIIAECEMNLGGAVGGPGSPVDIKPDPALLQASIGMGFNPASMGTGGLSNATDISSMAAAMAAAAASAVDGNPVTTSGSSYVMGHSSTTAGGGGRVGGHGSASGGNSSPLHLDDGSGFANQDITENGTSPGSGSSSTMDALRAYGMPPPLIQPSLPPLLREIKANLLDEDEMKQKMVSFLTDTLRQMETGNSGEQLLPIVCRMVDQLLFLMVEWARNSPFFREMKVEDQMKLLQNSWSEILILDFVYRQVHEYWGTELVLPNGPRLNFDMLDKLGLGDVRARLFELIKKSRELKLDYHEYMCLKFLILLNPDISGLENRLYVEQSQEKVNAALLEYCFSFYPEMKDKFGQILLRLPEIRIISIAMEEFLYFKHLNNQVPDQTLLTEMLHSRRK</sequence>
<dbReference type="PROSITE" id="PS51843">
    <property type="entry name" value="NR_LBD"/>
    <property type="match status" value="1"/>
</dbReference>
<dbReference type="PRINTS" id="PR00398">
    <property type="entry name" value="STRDHORMONER"/>
</dbReference>
<reference evidence="16 17" key="1">
    <citation type="journal article" date="2023" name="Sci. Data">
        <title>Genome assembly of the Korean intertidal mud-creeper Batillaria attramentaria.</title>
        <authorList>
            <person name="Patra A.K."/>
            <person name="Ho P.T."/>
            <person name="Jun S."/>
            <person name="Lee S.J."/>
            <person name="Kim Y."/>
            <person name="Won Y.J."/>
        </authorList>
    </citation>
    <scope>NUCLEOTIDE SEQUENCE [LARGE SCALE GENOMIC DNA]</scope>
    <source>
        <strain evidence="16">Wonlab-2016</strain>
    </source>
</reference>
<protein>
    <submittedName>
        <fullName evidence="16">Uncharacterized protein</fullName>
    </submittedName>
</protein>